<proteinExistence type="predicted"/>
<dbReference type="RefSeq" id="WP_311073956.1">
    <property type="nucleotide sequence ID" value="NZ_CP134494.1"/>
</dbReference>
<dbReference type="EMBL" id="CP134494">
    <property type="protein sequence ID" value="WNF23579.1"/>
    <property type="molecule type" value="Genomic_DNA"/>
</dbReference>
<feature type="region of interest" description="Disordered" evidence="1">
    <location>
        <begin position="30"/>
        <end position="71"/>
    </location>
</feature>
<evidence type="ECO:0000256" key="1">
    <source>
        <dbReference type="SAM" id="MobiDB-lite"/>
    </source>
</evidence>
<organism evidence="3 4">
    <name type="scientific">Mesobacillus jeotgali</name>
    <dbReference type="NCBI Taxonomy" id="129985"/>
    <lineage>
        <taxon>Bacteria</taxon>
        <taxon>Bacillati</taxon>
        <taxon>Bacillota</taxon>
        <taxon>Bacilli</taxon>
        <taxon>Bacillales</taxon>
        <taxon>Bacillaceae</taxon>
        <taxon>Mesobacillus</taxon>
    </lineage>
</organism>
<sequence length="71" mass="7824">MKKKKITHVLGSTVLSSALVLSMGTASVFANEDETNTQEVTEAEGQETQPVEETTAEEQQSQQLQKKKMKL</sequence>
<feature type="chain" id="PRO_5045937802" evidence="2">
    <location>
        <begin position="31"/>
        <end position="71"/>
    </location>
</feature>
<feature type="compositionally biased region" description="Acidic residues" evidence="1">
    <location>
        <begin position="31"/>
        <end position="45"/>
    </location>
</feature>
<name>A0ABY9VKA8_9BACI</name>
<dbReference type="Proteomes" id="UP001303324">
    <property type="component" value="Chromosome"/>
</dbReference>
<feature type="signal peptide" evidence="2">
    <location>
        <begin position="1"/>
        <end position="30"/>
    </location>
</feature>
<evidence type="ECO:0000256" key="2">
    <source>
        <dbReference type="SAM" id="SignalP"/>
    </source>
</evidence>
<accession>A0ABY9VKA8</accession>
<protein>
    <submittedName>
        <fullName evidence="3">Uncharacterized protein</fullName>
    </submittedName>
</protein>
<gene>
    <name evidence="3" type="ORF">RH061_03450</name>
</gene>
<reference evidence="3 4" key="1">
    <citation type="submission" date="2023-09" db="EMBL/GenBank/DDBJ databases">
        <title>Microbial mechanism of fulvic acid promoting antimony reduction mineralization in rice fields.</title>
        <authorList>
            <person name="Chen G."/>
            <person name="Lan J."/>
        </authorList>
    </citation>
    <scope>NUCLEOTIDE SEQUENCE [LARGE SCALE GENOMIC DNA]</scope>
    <source>
        <strain evidence="3 4">PS1</strain>
    </source>
</reference>
<keyword evidence="2" id="KW-0732">Signal</keyword>
<evidence type="ECO:0000313" key="3">
    <source>
        <dbReference type="EMBL" id="WNF23579.1"/>
    </source>
</evidence>
<keyword evidence="4" id="KW-1185">Reference proteome</keyword>
<evidence type="ECO:0000313" key="4">
    <source>
        <dbReference type="Proteomes" id="UP001303324"/>
    </source>
</evidence>